<protein>
    <submittedName>
        <fullName evidence="6">Uncharacterized protein</fullName>
    </submittedName>
</protein>
<accession>A0A1C7M615</accession>
<proteinExistence type="predicted"/>
<evidence type="ECO:0000256" key="5">
    <source>
        <dbReference type="SAM" id="Phobius"/>
    </source>
</evidence>
<keyword evidence="3" id="KW-0496">Mitochondrion</keyword>
<keyword evidence="5" id="KW-0812">Transmembrane</keyword>
<keyword evidence="2" id="KW-0999">Mitochondrion inner membrane</keyword>
<organism evidence="6 7">
    <name type="scientific">Grifola frondosa</name>
    <name type="common">Maitake</name>
    <name type="synonym">Polyporus frondosus</name>
    <dbReference type="NCBI Taxonomy" id="5627"/>
    <lineage>
        <taxon>Eukaryota</taxon>
        <taxon>Fungi</taxon>
        <taxon>Dikarya</taxon>
        <taxon>Basidiomycota</taxon>
        <taxon>Agaricomycotina</taxon>
        <taxon>Agaricomycetes</taxon>
        <taxon>Polyporales</taxon>
        <taxon>Grifolaceae</taxon>
        <taxon>Grifola</taxon>
    </lineage>
</organism>
<keyword evidence="5" id="KW-1133">Transmembrane helix</keyword>
<dbReference type="InterPro" id="IPR039297">
    <property type="entry name" value="COX7a"/>
</dbReference>
<evidence type="ECO:0000256" key="1">
    <source>
        <dbReference type="ARBA" id="ARBA00004273"/>
    </source>
</evidence>
<comment type="subcellular location">
    <subcellularLocation>
        <location evidence="1">Mitochondrion inner membrane</location>
    </subcellularLocation>
</comment>
<evidence type="ECO:0000313" key="6">
    <source>
        <dbReference type="EMBL" id="OBZ70504.1"/>
    </source>
</evidence>
<gene>
    <name evidence="6" type="ORF">A0H81_09685</name>
</gene>
<dbReference type="OrthoDB" id="5511599at2759"/>
<comment type="caution">
    <text evidence="6">The sequence shown here is derived from an EMBL/GenBank/DDBJ whole genome shotgun (WGS) entry which is preliminary data.</text>
</comment>
<dbReference type="Pfam" id="PF02238">
    <property type="entry name" value="COX7a"/>
    <property type="match status" value="1"/>
</dbReference>
<dbReference type="Proteomes" id="UP000092993">
    <property type="component" value="Unassembled WGS sequence"/>
</dbReference>
<evidence type="ECO:0000313" key="7">
    <source>
        <dbReference type="Proteomes" id="UP000092993"/>
    </source>
</evidence>
<dbReference type="STRING" id="5627.A0A1C7M615"/>
<dbReference type="AlphaFoldDB" id="A0A1C7M615"/>
<evidence type="ECO:0000256" key="2">
    <source>
        <dbReference type="ARBA" id="ARBA00022792"/>
    </source>
</evidence>
<evidence type="ECO:0000256" key="3">
    <source>
        <dbReference type="ARBA" id="ARBA00023128"/>
    </source>
</evidence>
<dbReference type="EMBL" id="LUGG01000014">
    <property type="protein sequence ID" value="OBZ70504.1"/>
    <property type="molecule type" value="Genomic_DNA"/>
</dbReference>
<feature type="transmembrane region" description="Helical" evidence="5">
    <location>
        <begin position="79"/>
        <end position="98"/>
    </location>
</feature>
<sequence length="105" mass="11724">MEVETTRAVPLVETPPHDFTLAFILTVNSRETHSPVHSNMLGALVNRPNHVVEKQKLVQASTAPIYYRLPHSRLYVNTYFSLFALGALGSLYGAFSLIRGKPKTE</sequence>
<keyword evidence="7" id="KW-1185">Reference proteome</keyword>
<reference evidence="6 7" key="1">
    <citation type="submission" date="2016-03" db="EMBL/GenBank/DDBJ databases">
        <title>Whole genome sequencing of Grifola frondosa 9006-11.</title>
        <authorList>
            <person name="Min B."/>
            <person name="Park H."/>
            <person name="Kim J.-G."/>
            <person name="Cho H."/>
            <person name="Oh Y.-L."/>
            <person name="Kong W.-S."/>
            <person name="Choi I.-G."/>
        </authorList>
    </citation>
    <scope>NUCLEOTIDE SEQUENCE [LARGE SCALE GENOMIC DNA]</scope>
    <source>
        <strain evidence="6 7">9006-11</strain>
    </source>
</reference>
<evidence type="ECO:0000256" key="4">
    <source>
        <dbReference type="ARBA" id="ARBA00023136"/>
    </source>
</evidence>
<name>A0A1C7M615_GRIFR</name>
<dbReference type="GO" id="GO:0005743">
    <property type="term" value="C:mitochondrial inner membrane"/>
    <property type="evidence" value="ECO:0007669"/>
    <property type="project" value="UniProtKB-SubCell"/>
</dbReference>
<keyword evidence="4 5" id="KW-0472">Membrane</keyword>
<dbReference type="OMA" id="IMNALYN"/>